<sequence length="168" mass="18977">MRRTDREVTDIQQIKAILTDAEVIHLGLRTPDYPYVVPTNYGYEFDNENHLTLYLHGAPVGYKRELIGKDGRVGFAIETDGHVLYPKDTAHHTPSFKYQSVMGTGKAELIEDVNEKRHALQQIVQHEIGHEWADLPDSALSHVGVIKIIVNNYTAKANPGDAQLYDEK</sequence>
<gene>
    <name evidence="1" type="ORF">ACFQ22_14200</name>
</gene>
<keyword evidence="2" id="KW-1185">Reference proteome</keyword>
<dbReference type="Gene3D" id="2.30.110.10">
    <property type="entry name" value="Electron Transport, Fmn-binding Protein, Chain A"/>
    <property type="match status" value="1"/>
</dbReference>
<dbReference type="Proteomes" id="UP001597156">
    <property type="component" value="Unassembled WGS sequence"/>
</dbReference>
<evidence type="ECO:0000313" key="2">
    <source>
        <dbReference type="Proteomes" id="UP001597156"/>
    </source>
</evidence>
<dbReference type="Pfam" id="PF12900">
    <property type="entry name" value="Pyridox_ox_2"/>
    <property type="match status" value="1"/>
</dbReference>
<dbReference type="EMBL" id="JBHTLH010000044">
    <property type="protein sequence ID" value="MFD1126492.1"/>
    <property type="molecule type" value="Genomic_DNA"/>
</dbReference>
<organism evidence="1 2">
    <name type="scientific">Lentilactobacillus raoultii</name>
    <dbReference type="NCBI Taxonomy" id="1987503"/>
    <lineage>
        <taxon>Bacteria</taxon>
        <taxon>Bacillati</taxon>
        <taxon>Bacillota</taxon>
        <taxon>Bacilli</taxon>
        <taxon>Lactobacillales</taxon>
        <taxon>Lactobacillaceae</taxon>
        <taxon>Lentilactobacillus</taxon>
    </lineage>
</organism>
<evidence type="ECO:0000313" key="1">
    <source>
        <dbReference type="EMBL" id="MFD1126492.1"/>
    </source>
</evidence>
<dbReference type="PANTHER" id="PTHR34071">
    <property type="entry name" value="5-NITROIMIDAZOLE ANTIBIOTICS RESISTANCE PROTEIN, NIMA-FAMILY-RELATED PROTEIN-RELATED"/>
    <property type="match status" value="1"/>
</dbReference>
<dbReference type="RefSeq" id="WP_121978716.1">
    <property type="nucleotide sequence ID" value="NZ_JBHTLH010000044.1"/>
</dbReference>
<accession>A0ABW3PKN6</accession>
<dbReference type="InterPro" id="IPR012349">
    <property type="entry name" value="Split_barrel_FMN-bd"/>
</dbReference>
<dbReference type="PANTHER" id="PTHR34071:SF2">
    <property type="entry name" value="FLAVIN-NUCLEOTIDE-BINDING PROTEIN"/>
    <property type="match status" value="1"/>
</dbReference>
<proteinExistence type="predicted"/>
<dbReference type="SUPFAM" id="SSF50475">
    <property type="entry name" value="FMN-binding split barrel"/>
    <property type="match status" value="1"/>
</dbReference>
<name>A0ABW3PKN6_9LACO</name>
<protein>
    <submittedName>
        <fullName evidence="1">Pyridoxamine 5'-phosphate oxidase family protein</fullName>
    </submittedName>
</protein>
<reference evidence="2" key="1">
    <citation type="journal article" date="2019" name="Int. J. Syst. Evol. Microbiol.">
        <title>The Global Catalogue of Microorganisms (GCM) 10K type strain sequencing project: providing services to taxonomists for standard genome sequencing and annotation.</title>
        <authorList>
            <consortium name="The Broad Institute Genomics Platform"/>
            <consortium name="The Broad Institute Genome Sequencing Center for Infectious Disease"/>
            <person name="Wu L."/>
            <person name="Ma J."/>
        </authorList>
    </citation>
    <scope>NUCLEOTIDE SEQUENCE [LARGE SCALE GENOMIC DNA]</scope>
    <source>
        <strain evidence="2">CCUG 71848</strain>
    </source>
</reference>
<dbReference type="InterPro" id="IPR024747">
    <property type="entry name" value="Pyridox_Oxase-rel"/>
</dbReference>
<comment type="caution">
    <text evidence="1">The sequence shown here is derived from an EMBL/GenBank/DDBJ whole genome shotgun (WGS) entry which is preliminary data.</text>
</comment>